<evidence type="ECO:0000313" key="4">
    <source>
        <dbReference type="Proteomes" id="UP001370348"/>
    </source>
</evidence>
<evidence type="ECO:0000313" key="3">
    <source>
        <dbReference type="EMBL" id="WXB16320.1"/>
    </source>
</evidence>
<evidence type="ECO:0000259" key="2">
    <source>
        <dbReference type="Pfam" id="PF26343"/>
    </source>
</evidence>
<proteinExistence type="predicted"/>
<name>A0ABZ2M4Q0_9BACT</name>
<dbReference type="RefSeq" id="WP_394825945.1">
    <property type="nucleotide sequence ID" value="NZ_CP089984.1"/>
</dbReference>
<evidence type="ECO:0000259" key="1">
    <source>
        <dbReference type="Pfam" id="PF13470"/>
    </source>
</evidence>
<feature type="domain" description="PIN" evidence="1">
    <location>
        <begin position="5"/>
        <end position="111"/>
    </location>
</feature>
<feature type="domain" description="VapC50 C-terminal" evidence="2">
    <location>
        <begin position="129"/>
        <end position="183"/>
    </location>
</feature>
<keyword evidence="4" id="KW-1185">Reference proteome</keyword>
<dbReference type="InterPro" id="IPR002716">
    <property type="entry name" value="PIN_dom"/>
</dbReference>
<gene>
    <name evidence="3" type="ORF">LZC94_03370</name>
</gene>
<dbReference type="SUPFAM" id="SSF88723">
    <property type="entry name" value="PIN domain-like"/>
    <property type="match status" value="1"/>
</dbReference>
<organism evidence="3 4">
    <name type="scientific">Pendulispora albinea</name>
    <dbReference type="NCBI Taxonomy" id="2741071"/>
    <lineage>
        <taxon>Bacteria</taxon>
        <taxon>Pseudomonadati</taxon>
        <taxon>Myxococcota</taxon>
        <taxon>Myxococcia</taxon>
        <taxon>Myxococcales</taxon>
        <taxon>Sorangiineae</taxon>
        <taxon>Pendulisporaceae</taxon>
        <taxon>Pendulispora</taxon>
    </lineage>
</organism>
<dbReference type="EMBL" id="CP089984">
    <property type="protein sequence ID" value="WXB16320.1"/>
    <property type="molecule type" value="Genomic_DNA"/>
</dbReference>
<dbReference type="InterPro" id="IPR058652">
    <property type="entry name" value="VapC50_C"/>
</dbReference>
<dbReference type="InterPro" id="IPR029060">
    <property type="entry name" value="PIN-like_dom_sf"/>
</dbReference>
<reference evidence="3 4" key="1">
    <citation type="submission" date="2021-12" db="EMBL/GenBank/DDBJ databases">
        <title>Discovery of the Pendulisporaceae a myxobacterial family with distinct sporulation behavior and unique specialized metabolism.</title>
        <authorList>
            <person name="Garcia R."/>
            <person name="Popoff A."/>
            <person name="Bader C.D."/>
            <person name="Loehr J."/>
            <person name="Walesch S."/>
            <person name="Walt C."/>
            <person name="Boldt J."/>
            <person name="Bunk B."/>
            <person name="Haeckl F.J.F.P.J."/>
            <person name="Gunesch A.P."/>
            <person name="Birkelbach J."/>
            <person name="Nuebel U."/>
            <person name="Pietschmann T."/>
            <person name="Bach T."/>
            <person name="Mueller R."/>
        </authorList>
    </citation>
    <scope>NUCLEOTIDE SEQUENCE [LARGE SCALE GENOMIC DNA]</scope>
    <source>
        <strain evidence="3 4">MSr11954</strain>
    </source>
</reference>
<dbReference type="Proteomes" id="UP001370348">
    <property type="component" value="Chromosome"/>
</dbReference>
<accession>A0ABZ2M4Q0</accession>
<protein>
    <submittedName>
        <fullName evidence="3">PIN domain-containing protein</fullName>
    </submittedName>
</protein>
<dbReference type="Pfam" id="PF26343">
    <property type="entry name" value="VapC50_C"/>
    <property type="match status" value="1"/>
</dbReference>
<dbReference type="Pfam" id="PF13470">
    <property type="entry name" value="PIN_3"/>
    <property type="match status" value="1"/>
</dbReference>
<sequence>MAFVVLYDACVLYPAPMRDLLIRIARTGLVRAHWSETILDECFRSILRDRSDLQPVHLARTRQMMNQAIPDVLVSGYEELIAGVQLPDPDDRHVVAAAIRAGAQVIVTSNLDDFPKPKLEPFGLEAVHPDDFVLDSIDLAPAAICGALQEQAASLKNPPKTVAEVLDALQRNGLVQSVARLRELYGG</sequence>